<evidence type="ECO:0000256" key="1">
    <source>
        <dbReference type="SAM" id="MobiDB-lite"/>
    </source>
</evidence>
<feature type="region of interest" description="Disordered" evidence="1">
    <location>
        <begin position="38"/>
        <end position="69"/>
    </location>
</feature>
<reference evidence="4" key="1">
    <citation type="journal article" date="2019" name="Sci. Rep.">
        <title>Draft genome of Tanacetum cinerariifolium, the natural source of mosquito coil.</title>
        <authorList>
            <person name="Yamashiro T."/>
            <person name="Shiraishi A."/>
            <person name="Satake H."/>
            <person name="Nakayama K."/>
        </authorList>
    </citation>
    <scope>NUCLEOTIDE SEQUENCE</scope>
</reference>
<gene>
    <name evidence="4" type="ORF">Tci_024629</name>
</gene>
<comment type="caution">
    <text evidence="4">The sequence shown here is derived from an EMBL/GenBank/DDBJ whole genome shotgun (WGS) entry which is preliminary data.</text>
</comment>
<dbReference type="Pfam" id="PF13976">
    <property type="entry name" value="gag_pre-integrs"/>
    <property type="match status" value="1"/>
</dbReference>
<proteinExistence type="predicted"/>
<feature type="region of interest" description="Disordered" evidence="1">
    <location>
        <begin position="391"/>
        <end position="415"/>
    </location>
</feature>
<sequence>MTLPNPQRHVVPTVVLTKSKFVPLSAARQVTTVVSPTNVTRPRPAKTVVTKPHSPPRRHINRSPSPKASTFPLKVTAAKAPMVNVVMGNWGNPQHALKDKGVINSGCPRHMTGNMSYLSDFEEINGGYVAFSGNPKGGKIFGKDTECLVLSPEFKLPDENQVLLRVPRENNMYNVDLKNIISSGDLTCLFAKATLDKSNLWHRRPGHINFKTMNKLVKGKFNGKADEGFLVRYLVSSKAFRVFNSRTRIMQETLHINFLENKPNVAGNGPTWLFDIDTLTKTMNYQPVTAGSQSNPSACVQEQFDAEKARDDNVQQYVLFPIWFSGFKNPQNTDDDAAFKGEKPESEVHVSPSSKFEDFFDNSINEVNVVDSPVLTVRQISTNNTNTFSAAGPSNTAVSPTHRKSSYVNTSQYPDDLNMPELEDITYFDDEEDVGAEADFTNLSMTRVAKDQGGLSQINNDDFHSCMFACFLSQEEPKRVHQALKDPSWIEAMKEELLQFKMQKEEGIDYEEDFAPVVSIEAIRLFLAYASFMGFMVYQMDVKSAFLYRTIEKEVYVYQPPGFEDPDYPDKLQFEKLFEDDAESLDCLPNEEIFTELSRMGCEKPSTKLTFYKAFFLPQRKFLIHTILQCMSTKRMSWNEFSSSMALAVICLLTGRKFNFSKYIFDSLVRNVERRNKLKVSKLRILKRVGTSQRVDTSEDTVMDYVSKQGKIIANIDANEDVTLADVDVVAKEVEVEKTAKIDENADVQGRQAESQAQIYQFNLKHADKVLSMQDDEVEPAELQEVVEVVTTTKLMTEVVTAANATITATTTSITVAAITAALSAAKRRKGVEIRDPEETATPSIIIHSEPKSKDKRKGIMVEEPKPLKKQAQIEQDEAYRFNSNVAFLEKTREQIEEEDSKTLKRTSESQAEKAAKKQKLDEEVEELKKHLQIVPNDEDDVYTEATPLARKVPVVDYEIYTENNKPYYKIIRADGSPQLFLSFLSLLKNFNREELEVLWQLVRERFASSKPKNFSNDFLLTTFTYMFEKPDV</sequence>
<dbReference type="Pfam" id="PF07727">
    <property type="entry name" value="RVT_2"/>
    <property type="match status" value="1"/>
</dbReference>
<accession>A0A6L2KSW0</accession>
<dbReference type="InterPro" id="IPR013103">
    <property type="entry name" value="RVT_2"/>
</dbReference>
<evidence type="ECO:0000259" key="3">
    <source>
        <dbReference type="Pfam" id="PF13976"/>
    </source>
</evidence>
<organism evidence="4">
    <name type="scientific">Tanacetum cinerariifolium</name>
    <name type="common">Dalmatian daisy</name>
    <name type="synonym">Chrysanthemum cinerariifolium</name>
    <dbReference type="NCBI Taxonomy" id="118510"/>
    <lineage>
        <taxon>Eukaryota</taxon>
        <taxon>Viridiplantae</taxon>
        <taxon>Streptophyta</taxon>
        <taxon>Embryophyta</taxon>
        <taxon>Tracheophyta</taxon>
        <taxon>Spermatophyta</taxon>
        <taxon>Magnoliopsida</taxon>
        <taxon>eudicotyledons</taxon>
        <taxon>Gunneridae</taxon>
        <taxon>Pentapetalae</taxon>
        <taxon>asterids</taxon>
        <taxon>campanulids</taxon>
        <taxon>Asterales</taxon>
        <taxon>Asteraceae</taxon>
        <taxon>Asteroideae</taxon>
        <taxon>Anthemideae</taxon>
        <taxon>Anthemidinae</taxon>
        <taxon>Tanacetum</taxon>
    </lineage>
</organism>
<dbReference type="AlphaFoldDB" id="A0A6L2KSW0"/>
<feature type="region of interest" description="Disordered" evidence="1">
    <location>
        <begin position="898"/>
        <end position="920"/>
    </location>
</feature>
<evidence type="ECO:0000259" key="2">
    <source>
        <dbReference type="Pfam" id="PF07727"/>
    </source>
</evidence>
<feature type="domain" description="Reverse transcriptase Ty1/copia-type" evidence="2">
    <location>
        <begin position="503"/>
        <end position="571"/>
    </location>
</feature>
<name>A0A6L2KSW0_TANCI</name>
<dbReference type="InterPro" id="IPR025724">
    <property type="entry name" value="GAG-pre-integrase_dom"/>
</dbReference>
<dbReference type="EMBL" id="BKCJ010003048">
    <property type="protein sequence ID" value="GEU52651.1"/>
    <property type="molecule type" value="Genomic_DNA"/>
</dbReference>
<evidence type="ECO:0000313" key="4">
    <source>
        <dbReference type="EMBL" id="GEU52651.1"/>
    </source>
</evidence>
<protein>
    <submittedName>
        <fullName evidence="4">Uncharacterized protein</fullName>
    </submittedName>
</protein>
<feature type="domain" description="GAG-pre-integrase" evidence="3">
    <location>
        <begin position="172"/>
        <end position="221"/>
    </location>
</feature>